<organism evidence="1 2">
    <name type="scientific">Ajellomyces capsulatus (strain H88)</name>
    <name type="common">Darling's disease fungus</name>
    <name type="synonym">Histoplasma capsulatum</name>
    <dbReference type="NCBI Taxonomy" id="544711"/>
    <lineage>
        <taxon>Eukaryota</taxon>
        <taxon>Fungi</taxon>
        <taxon>Dikarya</taxon>
        <taxon>Ascomycota</taxon>
        <taxon>Pezizomycotina</taxon>
        <taxon>Eurotiomycetes</taxon>
        <taxon>Eurotiomycetidae</taxon>
        <taxon>Onygenales</taxon>
        <taxon>Ajellomycetaceae</taxon>
        <taxon>Histoplasma</taxon>
    </lineage>
</organism>
<dbReference type="VEuPathDB" id="FungiDB:I7I53_00460"/>
<dbReference type="Proteomes" id="UP000663419">
    <property type="component" value="Chromosome 3"/>
</dbReference>
<sequence>MTHSLDVIDVGLRVAGVGVSSAARDGWRDGTAGASGAGEGIEIDEGVEVVDEDSMATFYDAEFYDVLLYMDVHVRWDSCRGLSVGLPEILSL</sequence>
<dbReference type="AlphaFoldDB" id="A0A8A1LGT1"/>
<gene>
    <name evidence="1" type="ORF">I7I53_00460</name>
</gene>
<evidence type="ECO:0000313" key="2">
    <source>
        <dbReference type="Proteomes" id="UP000663419"/>
    </source>
</evidence>
<dbReference type="EMBL" id="CP069104">
    <property type="protein sequence ID" value="QSS53259.1"/>
    <property type="molecule type" value="Genomic_DNA"/>
</dbReference>
<reference evidence="1" key="1">
    <citation type="submission" date="2021-01" db="EMBL/GenBank/DDBJ databases">
        <title>Chromosome-level genome assembly of a human fungal pathogen reveals clustering of transcriptionally co-regulated genes.</title>
        <authorList>
            <person name="Voorhies M."/>
            <person name="Cohen S."/>
            <person name="Shea T.P."/>
            <person name="Petrus S."/>
            <person name="Munoz J.F."/>
            <person name="Poplawski S."/>
            <person name="Goldman W.E."/>
            <person name="Michael T."/>
            <person name="Cuomo C.A."/>
            <person name="Sil A."/>
            <person name="Beyhan S."/>
        </authorList>
    </citation>
    <scope>NUCLEOTIDE SEQUENCE</scope>
    <source>
        <strain evidence="1">H88</strain>
    </source>
</reference>
<evidence type="ECO:0000313" key="1">
    <source>
        <dbReference type="EMBL" id="QSS53259.1"/>
    </source>
</evidence>
<proteinExistence type="predicted"/>
<accession>A0A8A1LGT1</accession>
<protein>
    <submittedName>
        <fullName evidence="1">Uncharacterized protein</fullName>
    </submittedName>
</protein>
<name>A0A8A1LGT1_AJEC8</name>